<evidence type="ECO:0000313" key="3">
    <source>
        <dbReference type="EMBL" id="KRZ35884.1"/>
    </source>
</evidence>
<dbReference type="EMBL" id="JYDS01000238">
    <property type="protein sequence ID" value="KRZ20513.1"/>
    <property type="molecule type" value="Genomic_DNA"/>
</dbReference>
<dbReference type="EMBL" id="JYDV01000082">
    <property type="protein sequence ID" value="KRZ35884.1"/>
    <property type="molecule type" value="Genomic_DNA"/>
</dbReference>
<accession>A0A0V1JLL3</accession>
<dbReference type="EMBL" id="JYDR01000186">
    <property type="protein sequence ID" value="KRY65999.1"/>
    <property type="molecule type" value="Genomic_DNA"/>
</dbReference>
<proteinExistence type="predicted"/>
<protein>
    <submittedName>
        <fullName evidence="3">Uncharacterized protein</fullName>
    </submittedName>
</protein>
<dbReference type="Proteomes" id="UP000054826">
    <property type="component" value="Unassembled WGS sequence"/>
</dbReference>
<sequence>MVIVDVQNAFSLSVNSIPSLPRAELTCYTIDCKEGQDFSIAHMQKAMIDFKLSAVSATPWLPMQPSTANDAWLQLCRENGFSANAKTVAQTNLPRLFLTSP</sequence>
<gene>
    <name evidence="1" type="ORF">T4A_207</name>
    <name evidence="2" type="ORF">T4B_3120</name>
    <name evidence="3" type="ORF">T4C_12726</name>
</gene>
<reference evidence="4 5" key="1">
    <citation type="submission" date="2015-01" db="EMBL/GenBank/DDBJ databases">
        <title>Evolution of Trichinella species and genotypes.</title>
        <authorList>
            <person name="Korhonen P.K."/>
            <person name="Edoardo P."/>
            <person name="Giuseppe L.R."/>
            <person name="Gasser R.B."/>
        </authorList>
    </citation>
    <scope>NUCLEOTIDE SEQUENCE [LARGE SCALE GENOMIC DNA]</scope>
    <source>
        <strain evidence="1">ISS13</strain>
        <strain evidence="3">ISS176</strain>
        <strain evidence="2">ISS588</strain>
    </source>
</reference>
<name>A0A0V1JLL3_TRIPS</name>
<evidence type="ECO:0000313" key="6">
    <source>
        <dbReference type="Proteomes" id="UP000054826"/>
    </source>
</evidence>
<dbReference type="AlphaFoldDB" id="A0A0V1JLL3"/>
<evidence type="ECO:0000313" key="4">
    <source>
        <dbReference type="Proteomes" id="UP000054632"/>
    </source>
</evidence>
<dbReference type="Proteomes" id="UP000054805">
    <property type="component" value="Unassembled WGS sequence"/>
</dbReference>
<comment type="caution">
    <text evidence="3">The sequence shown here is derived from an EMBL/GenBank/DDBJ whole genome shotgun (WGS) entry which is preliminary data.</text>
</comment>
<organism evidence="3 6">
    <name type="scientific">Trichinella pseudospiralis</name>
    <name type="common">Parasitic roundworm</name>
    <dbReference type="NCBI Taxonomy" id="6337"/>
    <lineage>
        <taxon>Eukaryota</taxon>
        <taxon>Metazoa</taxon>
        <taxon>Ecdysozoa</taxon>
        <taxon>Nematoda</taxon>
        <taxon>Enoplea</taxon>
        <taxon>Dorylaimia</taxon>
        <taxon>Trichinellida</taxon>
        <taxon>Trichinellidae</taxon>
        <taxon>Trichinella</taxon>
    </lineage>
</organism>
<evidence type="ECO:0000313" key="5">
    <source>
        <dbReference type="Proteomes" id="UP000054805"/>
    </source>
</evidence>
<evidence type="ECO:0000313" key="2">
    <source>
        <dbReference type="EMBL" id="KRZ20513.1"/>
    </source>
</evidence>
<evidence type="ECO:0000313" key="1">
    <source>
        <dbReference type="EMBL" id="KRY65999.1"/>
    </source>
</evidence>
<keyword evidence="5" id="KW-1185">Reference proteome</keyword>
<dbReference type="Proteomes" id="UP000054632">
    <property type="component" value="Unassembled WGS sequence"/>
</dbReference>